<evidence type="ECO:0008006" key="3">
    <source>
        <dbReference type="Google" id="ProtNLM"/>
    </source>
</evidence>
<accession>A0ABW1WUA1</accession>
<gene>
    <name evidence="1" type="ORF">ACFQDP_17240</name>
</gene>
<keyword evidence="2" id="KW-1185">Reference proteome</keyword>
<dbReference type="EMBL" id="JBHSTT010000056">
    <property type="protein sequence ID" value="MFC6391068.1"/>
    <property type="molecule type" value="Genomic_DNA"/>
</dbReference>
<protein>
    <recommendedName>
        <fullName evidence="3">Alpha/beta hydrolase</fullName>
    </recommendedName>
</protein>
<dbReference type="Proteomes" id="UP001596237">
    <property type="component" value="Unassembled WGS sequence"/>
</dbReference>
<organism evidence="1 2">
    <name type="scientific">Methylorubrum zatmanii</name>
    <dbReference type="NCBI Taxonomy" id="29429"/>
    <lineage>
        <taxon>Bacteria</taxon>
        <taxon>Pseudomonadati</taxon>
        <taxon>Pseudomonadota</taxon>
        <taxon>Alphaproteobacteria</taxon>
        <taxon>Hyphomicrobiales</taxon>
        <taxon>Methylobacteriaceae</taxon>
        <taxon>Methylorubrum</taxon>
    </lineage>
</organism>
<proteinExistence type="predicted"/>
<sequence length="52" mass="5504">MAERLGRHPGLTSSFRLIPGRTHMSVLPDALNEAVAFAFPLTPETCAAGAPK</sequence>
<reference evidence="2" key="1">
    <citation type="journal article" date="2019" name="Int. J. Syst. Evol. Microbiol.">
        <title>The Global Catalogue of Microorganisms (GCM) 10K type strain sequencing project: providing services to taxonomists for standard genome sequencing and annotation.</title>
        <authorList>
            <consortium name="The Broad Institute Genomics Platform"/>
            <consortium name="The Broad Institute Genome Sequencing Center for Infectious Disease"/>
            <person name="Wu L."/>
            <person name="Ma J."/>
        </authorList>
    </citation>
    <scope>NUCLEOTIDE SEQUENCE [LARGE SCALE GENOMIC DNA]</scope>
    <source>
        <strain evidence="2">CCUG 36916</strain>
    </source>
</reference>
<comment type="caution">
    <text evidence="1">The sequence shown here is derived from an EMBL/GenBank/DDBJ whole genome shotgun (WGS) entry which is preliminary data.</text>
</comment>
<evidence type="ECO:0000313" key="2">
    <source>
        <dbReference type="Proteomes" id="UP001596237"/>
    </source>
</evidence>
<name>A0ABW1WUA1_9HYPH</name>
<dbReference type="RefSeq" id="WP_246482049.1">
    <property type="nucleotide sequence ID" value="NZ_JBHSTT010000056.1"/>
</dbReference>
<evidence type="ECO:0000313" key="1">
    <source>
        <dbReference type="EMBL" id="MFC6391068.1"/>
    </source>
</evidence>